<dbReference type="AlphaFoldDB" id="A0A0C3HM87"/>
<dbReference type="OrthoDB" id="5334491at2759"/>
<accession>A0A0C3HM87</accession>
<gene>
    <name evidence="3" type="ORF">OIDMADRAFT_102431</name>
</gene>
<dbReference type="InterPro" id="IPR001005">
    <property type="entry name" value="SANT/Myb"/>
</dbReference>
<dbReference type="PROSITE" id="PS50090">
    <property type="entry name" value="MYB_LIKE"/>
    <property type="match status" value="1"/>
</dbReference>
<evidence type="ECO:0000256" key="1">
    <source>
        <dbReference type="SAM" id="MobiDB-lite"/>
    </source>
</evidence>
<reference evidence="4" key="2">
    <citation type="submission" date="2015-01" db="EMBL/GenBank/DDBJ databases">
        <title>Evolutionary Origins and Diversification of the Mycorrhizal Mutualists.</title>
        <authorList>
            <consortium name="DOE Joint Genome Institute"/>
            <consortium name="Mycorrhizal Genomics Consortium"/>
            <person name="Kohler A."/>
            <person name="Kuo A."/>
            <person name="Nagy L.G."/>
            <person name="Floudas D."/>
            <person name="Copeland A."/>
            <person name="Barry K.W."/>
            <person name="Cichocki N."/>
            <person name="Veneault-Fourrey C."/>
            <person name="LaButti K."/>
            <person name="Lindquist E.A."/>
            <person name="Lipzen A."/>
            <person name="Lundell T."/>
            <person name="Morin E."/>
            <person name="Murat C."/>
            <person name="Riley R."/>
            <person name="Ohm R."/>
            <person name="Sun H."/>
            <person name="Tunlid A."/>
            <person name="Henrissat B."/>
            <person name="Grigoriev I.V."/>
            <person name="Hibbett D.S."/>
            <person name="Martin F."/>
        </authorList>
    </citation>
    <scope>NUCLEOTIDE SEQUENCE [LARGE SCALE GENOMIC DNA]</scope>
    <source>
        <strain evidence="4">Zn</strain>
    </source>
</reference>
<dbReference type="Proteomes" id="UP000054321">
    <property type="component" value="Unassembled WGS sequence"/>
</dbReference>
<dbReference type="InParanoid" id="A0A0C3HM87"/>
<sequence>MLLPSAFTCETTSAAAAAAAATHPPKTLTRYQSALFASPPLSPPPSSSSSTHPAISNLYSTCRALQSMLTPPSQLPSPPTTHAEVATLSSPFKLRLRQRAAGGSAPAPRKITKRIPAAPPRGINKRRRALADDLSRENVASPTGDGDEAGDDMPRPSTPKRVRVAPEVLPLGLYRADFQSLAPAPPTAATDAQLLPAPEIASSSGTADGANPEAKQTEPQSEGRAEGRGEEEWSTEQDRILVELVLEKLKLTKSDWQDCARSLGKDRGSVGRRWKSLMGAGEIGLKGRGRLRRGKIHGTWR</sequence>
<reference evidence="3 4" key="1">
    <citation type="submission" date="2014-04" db="EMBL/GenBank/DDBJ databases">
        <authorList>
            <consortium name="DOE Joint Genome Institute"/>
            <person name="Kuo A."/>
            <person name="Martino E."/>
            <person name="Perotto S."/>
            <person name="Kohler A."/>
            <person name="Nagy L.G."/>
            <person name="Floudas D."/>
            <person name="Copeland A."/>
            <person name="Barry K.W."/>
            <person name="Cichocki N."/>
            <person name="Veneault-Fourrey C."/>
            <person name="LaButti K."/>
            <person name="Lindquist E.A."/>
            <person name="Lipzen A."/>
            <person name="Lundell T."/>
            <person name="Morin E."/>
            <person name="Murat C."/>
            <person name="Sun H."/>
            <person name="Tunlid A."/>
            <person name="Henrissat B."/>
            <person name="Grigoriev I.V."/>
            <person name="Hibbett D.S."/>
            <person name="Martin F."/>
            <person name="Nordberg H.P."/>
            <person name="Cantor M.N."/>
            <person name="Hua S.X."/>
        </authorList>
    </citation>
    <scope>NUCLEOTIDE SEQUENCE [LARGE SCALE GENOMIC DNA]</scope>
    <source>
        <strain evidence="3 4">Zn</strain>
    </source>
</reference>
<evidence type="ECO:0000313" key="4">
    <source>
        <dbReference type="Proteomes" id="UP000054321"/>
    </source>
</evidence>
<protein>
    <recommendedName>
        <fullName evidence="2">Myb-like domain-containing protein</fullName>
    </recommendedName>
</protein>
<dbReference type="EMBL" id="KN832873">
    <property type="protein sequence ID" value="KIN04115.1"/>
    <property type="molecule type" value="Genomic_DNA"/>
</dbReference>
<keyword evidence="4" id="KW-1185">Reference proteome</keyword>
<name>A0A0C3HM87_OIDMZ</name>
<organism evidence="3 4">
    <name type="scientific">Oidiodendron maius (strain Zn)</name>
    <dbReference type="NCBI Taxonomy" id="913774"/>
    <lineage>
        <taxon>Eukaryota</taxon>
        <taxon>Fungi</taxon>
        <taxon>Dikarya</taxon>
        <taxon>Ascomycota</taxon>
        <taxon>Pezizomycotina</taxon>
        <taxon>Leotiomycetes</taxon>
        <taxon>Leotiomycetes incertae sedis</taxon>
        <taxon>Myxotrichaceae</taxon>
        <taxon>Oidiodendron</taxon>
    </lineage>
</organism>
<proteinExistence type="predicted"/>
<dbReference type="HOGENOM" id="CLU_049367_0_0_1"/>
<evidence type="ECO:0000259" key="2">
    <source>
        <dbReference type="PROSITE" id="PS50090"/>
    </source>
</evidence>
<feature type="domain" description="Myb-like" evidence="2">
    <location>
        <begin position="225"/>
        <end position="278"/>
    </location>
</feature>
<feature type="region of interest" description="Disordered" evidence="1">
    <location>
        <begin position="99"/>
        <end position="163"/>
    </location>
</feature>
<evidence type="ECO:0000313" key="3">
    <source>
        <dbReference type="EMBL" id="KIN04115.1"/>
    </source>
</evidence>
<feature type="region of interest" description="Disordered" evidence="1">
    <location>
        <begin position="200"/>
        <end position="234"/>
    </location>
</feature>
<feature type="compositionally biased region" description="Basic and acidic residues" evidence="1">
    <location>
        <begin position="221"/>
        <end position="234"/>
    </location>
</feature>